<gene>
    <name evidence="2" type="ORF">Tci_909623</name>
</gene>
<feature type="non-terminal residue" evidence="2">
    <location>
        <position position="1"/>
    </location>
</feature>
<name>A0A699W064_TANCI</name>
<feature type="compositionally biased region" description="Pro residues" evidence="1">
    <location>
        <begin position="1"/>
        <end position="10"/>
    </location>
</feature>
<comment type="caution">
    <text evidence="2">The sequence shown here is derived from an EMBL/GenBank/DDBJ whole genome shotgun (WGS) entry which is preliminary data.</text>
</comment>
<dbReference type="EMBL" id="BKCJ011488863">
    <property type="protein sequence ID" value="GFD37654.1"/>
    <property type="molecule type" value="Genomic_DNA"/>
</dbReference>
<accession>A0A699W064</accession>
<sequence length="124" mass="13361">VGPGLRPPQYLPRHHALQRPKYRGAARQPRHRPHLLPGPPPDPGRRQAAAHGYAQRRAKQATHPRPGLLRLHEAEPGERAVYRNARAGLRAGGHLAGAGRGAGAVVRAGRGVFLPQKPAGQVQQ</sequence>
<reference evidence="2" key="1">
    <citation type="journal article" date="2019" name="Sci. Rep.">
        <title>Draft genome of Tanacetum cinerariifolium, the natural source of mosquito coil.</title>
        <authorList>
            <person name="Yamashiro T."/>
            <person name="Shiraishi A."/>
            <person name="Satake H."/>
            <person name="Nakayama K."/>
        </authorList>
    </citation>
    <scope>NUCLEOTIDE SEQUENCE</scope>
</reference>
<dbReference type="AlphaFoldDB" id="A0A699W064"/>
<organism evidence="2">
    <name type="scientific">Tanacetum cinerariifolium</name>
    <name type="common">Dalmatian daisy</name>
    <name type="synonym">Chrysanthemum cinerariifolium</name>
    <dbReference type="NCBI Taxonomy" id="118510"/>
    <lineage>
        <taxon>Eukaryota</taxon>
        <taxon>Viridiplantae</taxon>
        <taxon>Streptophyta</taxon>
        <taxon>Embryophyta</taxon>
        <taxon>Tracheophyta</taxon>
        <taxon>Spermatophyta</taxon>
        <taxon>Magnoliopsida</taxon>
        <taxon>eudicotyledons</taxon>
        <taxon>Gunneridae</taxon>
        <taxon>Pentapetalae</taxon>
        <taxon>asterids</taxon>
        <taxon>campanulids</taxon>
        <taxon>Asterales</taxon>
        <taxon>Asteraceae</taxon>
        <taxon>Asteroideae</taxon>
        <taxon>Anthemideae</taxon>
        <taxon>Anthemidinae</taxon>
        <taxon>Tanacetum</taxon>
    </lineage>
</organism>
<feature type="non-terminal residue" evidence="2">
    <location>
        <position position="124"/>
    </location>
</feature>
<proteinExistence type="predicted"/>
<evidence type="ECO:0000313" key="2">
    <source>
        <dbReference type="EMBL" id="GFD37654.1"/>
    </source>
</evidence>
<feature type="region of interest" description="Disordered" evidence="1">
    <location>
        <begin position="1"/>
        <end position="67"/>
    </location>
</feature>
<feature type="compositionally biased region" description="Basic residues" evidence="1">
    <location>
        <begin position="12"/>
        <end position="34"/>
    </location>
</feature>
<protein>
    <submittedName>
        <fullName evidence="2">Uncharacterized protein</fullName>
    </submittedName>
</protein>
<evidence type="ECO:0000256" key="1">
    <source>
        <dbReference type="SAM" id="MobiDB-lite"/>
    </source>
</evidence>